<dbReference type="AlphaFoldDB" id="A0A7W3P6V3"/>
<sequence>MDVISAAGPAQRTGQDPAPAATVTGRPLPPLGPPVLDWARSPDGDGDDQPALPDLGGPAGPEPFPDAEASPERSTTPTPAPTTAGVRPAYVHDRWDGPVPLVDPPGPERRRSGSDLVSTSSVPGLPDPERWSRWLAGLVVEVVHGRRPAVQLARWTDERALATVVLRSRQLRRDRARATLLAGSLPAGRVAGGPATRIGVRVQRPSAGAVEVAVVVGGPAPTAMALRLEGRGERWLCTALDFGPQTPQPG</sequence>
<reference evidence="2 3" key="1">
    <citation type="submission" date="2020-07" db="EMBL/GenBank/DDBJ databases">
        <title>Sequencing the genomes of 1000 actinobacteria strains.</title>
        <authorList>
            <person name="Klenk H.-P."/>
        </authorList>
    </citation>
    <scope>NUCLEOTIDE SEQUENCE [LARGE SCALE GENOMIC DNA]</scope>
    <source>
        <strain evidence="2 3">DSM 100723</strain>
    </source>
</reference>
<comment type="caution">
    <text evidence="2">The sequence shown here is derived from an EMBL/GenBank/DDBJ whole genome shotgun (WGS) entry which is preliminary data.</text>
</comment>
<organism evidence="2 3">
    <name type="scientific">Microlunatus kandeliicorticis</name>
    <dbReference type="NCBI Taxonomy" id="1759536"/>
    <lineage>
        <taxon>Bacteria</taxon>
        <taxon>Bacillati</taxon>
        <taxon>Actinomycetota</taxon>
        <taxon>Actinomycetes</taxon>
        <taxon>Propionibacteriales</taxon>
        <taxon>Propionibacteriaceae</taxon>
        <taxon>Microlunatus</taxon>
    </lineage>
</organism>
<keyword evidence="3" id="KW-1185">Reference proteome</keyword>
<evidence type="ECO:0000256" key="1">
    <source>
        <dbReference type="SAM" id="MobiDB-lite"/>
    </source>
</evidence>
<evidence type="ECO:0000313" key="3">
    <source>
        <dbReference type="Proteomes" id="UP000523079"/>
    </source>
</evidence>
<gene>
    <name evidence="2" type="ORF">FHX74_002955</name>
</gene>
<dbReference type="InterPro" id="IPR045596">
    <property type="entry name" value="DUF6459"/>
</dbReference>
<dbReference type="Proteomes" id="UP000523079">
    <property type="component" value="Unassembled WGS sequence"/>
</dbReference>
<evidence type="ECO:0000313" key="2">
    <source>
        <dbReference type="EMBL" id="MBA8795327.1"/>
    </source>
</evidence>
<dbReference type="Pfam" id="PF20060">
    <property type="entry name" value="DUF6459"/>
    <property type="match status" value="1"/>
</dbReference>
<name>A0A7W3P6V3_9ACTN</name>
<dbReference type="RefSeq" id="WP_182560890.1">
    <property type="nucleotide sequence ID" value="NZ_JACGWT010000004.1"/>
</dbReference>
<protein>
    <submittedName>
        <fullName evidence="2">Uncharacterized protein</fullName>
    </submittedName>
</protein>
<feature type="compositionally biased region" description="Low complexity" evidence="1">
    <location>
        <begin position="75"/>
        <end position="84"/>
    </location>
</feature>
<accession>A0A7W3P6V3</accession>
<feature type="region of interest" description="Disordered" evidence="1">
    <location>
        <begin position="1"/>
        <end position="128"/>
    </location>
</feature>
<dbReference type="EMBL" id="JACGWT010000004">
    <property type="protein sequence ID" value="MBA8795327.1"/>
    <property type="molecule type" value="Genomic_DNA"/>
</dbReference>
<proteinExistence type="predicted"/>